<dbReference type="InterPro" id="IPR050189">
    <property type="entry name" value="MFS_Efflux_Transporters"/>
</dbReference>
<feature type="transmembrane region" description="Helical" evidence="6">
    <location>
        <begin position="330"/>
        <end position="350"/>
    </location>
</feature>
<dbReference type="InterPro" id="IPR011701">
    <property type="entry name" value="MFS"/>
</dbReference>
<proteinExistence type="predicted"/>
<evidence type="ECO:0000256" key="6">
    <source>
        <dbReference type="SAM" id="Phobius"/>
    </source>
</evidence>
<evidence type="ECO:0000256" key="4">
    <source>
        <dbReference type="ARBA" id="ARBA00022989"/>
    </source>
</evidence>
<dbReference type="AlphaFoldDB" id="A0A5B8FY80"/>
<reference evidence="8 9" key="1">
    <citation type="submission" date="2019-06" db="EMBL/GenBank/DDBJ databases">
        <title>Genome sequence of Rhodobacteraceae bacterium D4M1.</title>
        <authorList>
            <person name="Cao J."/>
        </authorList>
    </citation>
    <scope>NUCLEOTIDE SEQUENCE [LARGE SCALE GENOMIC DNA]</scope>
    <source>
        <strain evidence="8 9">D4M1</strain>
    </source>
</reference>
<accession>A0A5B8FY80</accession>
<dbReference type="PANTHER" id="PTHR43124:SF3">
    <property type="entry name" value="CHLORAMPHENICOL EFFLUX PUMP RV0191"/>
    <property type="match status" value="1"/>
</dbReference>
<name>A0A5B8FY80_9RHOB</name>
<dbReference type="Gene3D" id="1.20.1250.20">
    <property type="entry name" value="MFS general substrate transporter like domains"/>
    <property type="match status" value="1"/>
</dbReference>
<dbReference type="EMBL" id="CP040818">
    <property type="protein sequence ID" value="QDL91103.1"/>
    <property type="molecule type" value="Genomic_DNA"/>
</dbReference>
<evidence type="ECO:0000256" key="3">
    <source>
        <dbReference type="ARBA" id="ARBA00022692"/>
    </source>
</evidence>
<feature type="transmembrane region" description="Helical" evidence="6">
    <location>
        <begin position="97"/>
        <end position="120"/>
    </location>
</feature>
<dbReference type="InterPro" id="IPR036259">
    <property type="entry name" value="MFS_trans_sf"/>
</dbReference>
<keyword evidence="2" id="KW-1003">Cell membrane</keyword>
<dbReference type="SUPFAM" id="SSF103473">
    <property type="entry name" value="MFS general substrate transporter"/>
    <property type="match status" value="1"/>
</dbReference>
<comment type="subcellular location">
    <subcellularLocation>
        <location evidence="1">Cell membrane</location>
        <topology evidence="1">Multi-pass membrane protein</topology>
    </subcellularLocation>
</comment>
<keyword evidence="5 6" id="KW-0472">Membrane</keyword>
<protein>
    <submittedName>
        <fullName evidence="8">MFS transporter</fullName>
    </submittedName>
</protein>
<sequence>MASDRPSLEHRRLPSRGCAHQVSPWRIRFSSALFRDVSARLTRHFVTKRINQPLACWVKPIPEIKMSEHTQSESYETAVPSTAFIGEIKRRSPLAEALAVIALSLGTFAFVSTELMPIGILPQMAEGVGVSLGQAGFLVTGFALLVAIAATPLTAATRHWNRKWLMLSLLLACTLGNVLTCFAESYAVLLASRLVVAAAIGIFWSTAASMAVRIVPQKHAVRATSAVYGGLALASVLGIPAGTFLGNYAGWRVVFVALAVLSFAVFIKMWLTLPDLAARHDGKHSTVSEAWRERPLRAAVYVTALIMMANFLAFTYIAPFLEQITGFQTSWIGGLLLAYGAAGLIGNFGIAPIMAYGYRPTLFVTMSVLIASLAALGFAGTNHVLVVALLLIWGTAYTALPVLMQTWVFKAAAHLNGPEAPSSLYVSAYNGAIAAGALIGGVIVDHAGPWSIMPISALLGIPALLIALKHAPK</sequence>
<feature type="transmembrane region" description="Helical" evidence="6">
    <location>
        <begin position="385"/>
        <end position="403"/>
    </location>
</feature>
<gene>
    <name evidence="8" type="ORF">FDP22_04460</name>
</gene>
<keyword evidence="3 6" id="KW-0812">Transmembrane</keyword>
<feature type="domain" description="Major facilitator superfamily (MFS) profile" evidence="7">
    <location>
        <begin position="99"/>
        <end position="473"/>
    </location>
</feature>
<dbReference type="Pfam" id="PF07690">
    <property type="entry name" value="MFS_1"/>
    <property type="match status" value="1"/>
</dbReference>
<feature type="transmembrane region" description="Helical" evidence="6">
    <location>
        <begin position="450"/>
        <end position="468"/>
    </location>
</feature>
<feature type="transmembrane region" description="Helical" evidence="6">
    <location>
        <begin position="362"/>
        <end position="379"/>
    </location>
</feature>
<feature type="transmembrane region" description="Helical" evidence="6">
    <location>
        <begin position="132"/>
        <end position="153"/>
    </location>
</feature>
<dbReference type="GO" id="GO:0022857">
    <property type="term" value="F:transmembrane transporter activity"/>
    <property type="evidence" value="ECO:0007669"/>
    <property type="project" value="InterPro"/>
</dbReference>
<dbReference type="Proteomes" id="UP000305888">
    <property type="component" value="Chromosome"/>
</dbReference>
<dbReference type="PANTHER" id="PTHR43124">
    <property type="entry name" value="PURINE EFFLUX PUMP PBUE"/>
    <property type="match status" value="1"/>
</dbReference>
<keyword evidence="9" id="KW-1185">Reference proteome</keyword>
<evidence type="ECO:0000313" key="8">
    <source>
        <dbReference type="EMBL" id="QDL91103.1"/>
    </source>
</evidence>
<evidence type="ECO:0000259" key="7">
    <source>
        <dbReference type="PROSITE" id="PS50850"/>
    </source>
</evidence>
<organism evidence="8 9">
    <name type="scientific">Paroceanicella profunda</name>
    <dbReference type="NCBI Taxonomy" id="2579971"/>
    <lineage>
        <taxon>Bacteria</taxon>
        <taxon>Pseudomonadati</taxon>
        <taxon>Pseudomonadota</taxon>
        <taxon>Alphaproteobacteria</taxon>
        <taxon>Rhodobacterales</taxon>
        <taxon>Paracoccaceae</taxon>
        <taxon>Paroceanicella</taxon>
    </lineage>
</organism>
<evidence type="ECO:0000256" key="1">
    <source>
        <dbReference type="ARBA" id="ARBA00004651"/>
    </source>
</evidence>
<evidence type="ECO:0000313" key="9">
    <source>
        <dbReference type="Proteomes" id="UP000305888"/>
    </source>
</evidence>
<feature type="transmembrane region" description="Helical" evidence="6">
    <location>
        <begin position="227"/>
        <end position="245"/>
    </location>
</feature>
<feature type="transmembrane region" description="Helical" evidence="6">
    <location>
        <begin position="251"/>
        <end position="271"/>
    </location>
</feature>
<dbReference type="InterPro" id="IPR020846">
    <property type="entry name" value="MFS_dom"/>
</dbReference>
<dbReference type="PROSITE" id="PS50850">
    <property type="entry name" value="MFS"/>
    <property type="match status" value="1"/>
</dbReference>
<dbReference type="KEGG" id="ppru:FDP22_04460"/>
<feature type="transmembrane region" description="Helical" evidence="6">
    <location>
        <begin position="424"/>
        <end position="444"/>
    </location>
</feature>
<keyword evidence="4 6" id="KW-1133">Transmembrane helix</keyword>
<feature type="transmembrane region" description="Helical" evidence="6">
    <location>
        <begin position="165"/>
        <end position="188"/>
    </location>
</feature>
<dbReference type="CDD" id="cd17324">
    <property type="entry name" value="MFS_NepI_like"/>
    <property type="match status" value="1"/>
</dbReference>
<dbReference type="OrthoDB" id="9812189at2"/>
<evidence type="ECO:0000256" key="2">
    <source>
        <dbReference type="ARBA" id="ARBA00022475"/>
    </source>
</evidence>
<dbReference type="GO" id="GO:0005886">
    <property type="term" value="C:plasma membrane"/>
    <property type="evidence" value="ECO:0007669"/>
    <property type="project" value="UniProtKB-SubCell"/>
</dbReference>
<feature type="transmembrane region" description="Helical" evidence="6">
    <location>
        <begin position="194"/>
        <end position="215"/>
    </location>
</feature>
<evidence type="ECO:0000256" key="5">
    <source>
        <dbReference type="ARBA" id="ARBA00023136"/>
    </source>
</evidence>
<feature type="transmembrane region" description="Helical" evidence="6">
    <location>
        <begin position="298"/>
        <end position="318"/>
    </location>
</feature>